<reference evidence="4 5" key="1">
    <citation type="submission" date="2023-10" db="EMBL/GenBank/DDBJ databases">
        <title>Veillonella sp. nov., isolated from a pig farm feces dump.</title>
        <authorList>
            <person name="Chang Y.-H."/>
        </authorList>
    </citation>
    <scope>NUCLEOTIDE SEQUENCE [LARGE SCALE GENOMIC DNA]</scope>
    <source>
        <strain evidence="4 5">YH-vei2233</strain>
    </source>
</reference>
<dbReference type="Gene3D" id="3.40.50.2000">
    <property type="entry name" value="Glycogen Phosphorylase B"/>
    <property type="match status" value="2"/>
</dbReference>
<dbReference type="Pfam" id="PF00534">
    <property type="entry name" value="Glycos_transf_1"/>
    <property type="match status" value="1"/>
</dbReference>
<dbReference type="InterPro" id="IPR028098">
    <property type="entry name" value="Glyco_trans_4-like_N"/>
</dbReference>
<dbReference type="PANTHER" id="PTHR45947">
    <property type="entry name" value="SULFOQUINOVOSYL TRANSFERASE SQD2"/>
    <property type="match status" value="1"/>
</dbReference>
<protein>
    <submittedName>
        <fullName evidence="4">Glycosyltransferase family 1 protein</fullName>
    </submittedName>
</protein>
<dbReference type="Pfam" id="PF13439">
    <property type="entry name" value="Glyco_transf_4"/>
    <property type="match status" value="1"/>
</dbReference>
<keyword evidence="1" id="KW-0812">Transmembrane</keyword>
<dbReference type="InterPro" id="IPR050194">
    <property type="entry name" value="Glycosyltransferase_grp1"/>
</dbReference>
<keyword evidence="5" id="KW-1185">Reference proteome</keyword>
<dbReference type="CDD" id="cd03812">
    <property type="entry name" value="GT4_CapH-like"/>
    <property type="match status" value="1"/>
</dbReference>
<dbReference type="RefSeq" id="WP_317329513.1">
    <property type="nucleotide sequence ID" value="NZ_JAWJZA010000022.1"/>
</dbReference>
<name>A0ABU3Z6Z8_9FIRM</name>
<organism evidence="4 5">
    <name type="scientific">Veillonella absiana</name>
    <dbReference type="NCBI Taxonomy" id="3079305"/>
    <lineage>
        <taxon>Bacteria</taxon>
        <taxon>Bacillati</taxon>
        <taxon>Bacillota</taxon>
        <taxon>Negativicutes</taxon>
        <taxon>Veillonellales</taxon>
        <taxon>Veillonellaceae</taxon>
        <taxon>Veillonella</taxon>
    </lineage>
</organism>
<evidence type="ECO:0000313" key="4">
    <source>
        <dbReference type="EMBL" id="MDV5087693.1"/>
    </source>
</evidence>
<keyword evidence="1" id="KW-0472">Membrane</keyword>
<accession>A0ABU3Z6Z8</accession>
<gene>
    <name evidence="4" type="ORF">RVY80_02380</name>
</gene>
<dbReference type="EMBL" id="JAWJZB010000002">
    <property type="protein sequence ID" value="MDV5087693.1"/>
    <property type="molecule type" value="Genomic_DNA"/>
</dbReference>
<keyword evidence="1" id="KW-1133">Transmembrane helix</keyword>
<feature type="domain" description="Glycosyltransferase subfamily 4-like N-terminal" evidence="3">
    <location>
        <begin position="17"/>
        <end position="176"/>
    </location>
</feature>
<dbReference type="SUPFAM" id="SSF53756">
    <property type="entry name" value="UDP-Glycosyltransferase/glycogen phosphorylase"/>
    <property type="match status" value="1"/>
</dbReference>
<evidence type="ECO:0000313" key="5">
    <source>
        <dbReference type="Proteomes" id="UP001272515"/>
    </source>
</evidence>
<sequence length="372" mass="42411">MKEPIRVLQIIGIVAGGGVEAVIMNYYEHIDRTKVQFDFIVHNDNKIDITPKVEALGGRVYKVTPYYKNPIAFMWDIYKVIKRHHYRIVHSNMNTLSAFSLFAAWAAGAPVRILHNHSTSSPGETKRNIMKFMLRPFARLFATHYFACSRLAGEWMYGRKMMDSGKVTIINNAIDLGKYAFNSHRRKILRKEMGLTDEFVIGHVGRFVFPKNHEFLIDVFAKAYKKNPHMVLLLIGDGPLRSAMEEKVKKLGLTDHVNFLGLRNDVQNLYNVMDIFVLPSHYEGLPVVGVEAQANGLPCLFSTKVTKETHLTHSTQFLDLSTGASKWAERIVSMKYERNEEVGEELRHAGFEINKEARNLANFYTKLSTGGT</sequence>
<proteinExistence type="predicted"/>
<evidence type="ECO:0000256" key="1">
    <source>
        <dbReference type="SAM" id="Phobius"/>
    </source>
</evidence>
<feature type="domain" description="Glycosyl transferase family 1" evidence="2">
    <location>
        <begin position="189"/>
        <end position="303"/>
    </location>
</feature>
<comment type="caution">
    <text evidence="4">The sequence shown here is derived from an EMBL/GenBank/DDBJ whole genome shotgun (WGS) entry which is preliminary data.</text>
</comment>
<dbReference type="InterPro" id="IPR001296">
    <property type="entry name" value="Glyco_trans_1"/>
</dbReference>
<evidence type="ECO:0000259" key="2">
    <source>
        <dbReference type="Pfam" id="PF00534"/>
    </source>
</evidence>
<evidence type="ECO:0000259" key="3">
    <source>
        <dbReference type="Pfam" id="PF13439"/>
    </source>
</evidence>
<dbReference type="PANTHER" id="PTHR45947:SF3">
    <property type="entry name" value="SULFOQUINOVOSYL TRANSFERASE SQD2"/>
    <property type="match status" value="1"/>
</dbReference>
<dbReference type="Proteomes" id="UP001272515">
    <property type="component" value="Unassembled WGS sequence"/>
</dbReference>
<feature type="transmembrane region" description="Helical" evidence="1">
    <location>
        <begin position="7"/>
        <end position="27"/>
    </location>
</feature>